<dbReference type="AlphaFoldDB" id="A0A7C1HWW1"/>
<dbReference type="SUPFAM" id="SSF46785">
    <property type="entry name" value="Winged helix' DNA-binding domain"/>
    <property type="match status" value="1"/>
</dbReference>
<dbReference type="InterPro" id="IPR005149">
    <property type="entry name" value="Tscrpt_reg_PadR_N"/>
</dbReference>
<accession>A0A7C1HWW1</accession>
<reference evidence="2" key="1">
    <citation type="journal article" date="2020" name="mSystems">
        <title>Genome- and Community-Level Interaction Insights into Carbon Utilization and Element Cycling Functions of Hydrothermarchaeota in Hydrothermal Sediment.</title>
        <authorList>
            <person name="Zhou Z."/>
            <person name="Liu Y."/>
            <person name="Xu W."/>
            <person name="Pan J."/>
            <person name="Luo Z.H."/>
            <person name="Li M."/>
        </authorList>
    </citation>
    <scope>NUCLEOTIDE SEQUENCE [LARGE SCALE GENOMIC DNA]</scope>
    <source>
        <strain evidence="2">SpSt-123</strain>
    </source>
</reference>
<name>A0A7C1HWW1_9CREN</name>
<organism evidence="2">
    <name type="scientific">Fervidicoccus fontis</name>
    <dbReference type="NCBI Taxonomy" id="683846"/>
    <lineage>
        <taxon>Archaea</taxon>
        <taxon>Thermoproteota</taxon>
        <taxon>Thermoprotei</taxon>
        <taxon>Fervidicoccales</taxon>
        <taxon>Fervidicoccaceae</taxon>
        <taxon>Fervidicoccus</taxon>
    </lineage>
</organism>
<dbReference type="Pfam" id="PF03551">
    <property type="entry name" value="PadR"/>
    <property type="match status" value="1"/>
</dbReference>
<feature type="domain" description="Transcription regulator PadR N-terminal" evidence="1">
    <location>
        <begin position="15"/>
        <end position="83"/>
    </location>
</feature>
<proteinExistence type="predicted"/>
<comment type="caution">
    <text evidence="2">The sequence shown here is derived from an EMBL/GenBank/DDBJ whole genome shotgun (WGS) entry which is preliminary data.</text>
</comment>
<evidence type="ECO:0000313" key="2">
    <source>
        <dbReference type="EMBL" id="HDS10647.1"/>
    </source>
</evidence>
<dbReference type="PANTHER" id="PTHR43252">
    <property type="entry name" value="TRANSCRIPTIONAL REGULATOR YQJI"/>
    <property type="match status" value="1"/>
</dbReference>
<dbReference type="InterPro" id="IPR036390">
    <property type="entry name" value="WH_DNA-bd_sf"/>
</dbReference>
<evidence type="ECO:0000259" key="1">
    <source>
        <dbReference type="Pfam" id="PF03551"/>
    </source>
</evidence>
<protein>
    <submittedName>
        <fullName evidence="2">PadR family transcriptional regulator</fullName>
    </submittedName>
</protein>
<gene>
    <name evidence="2" type="ORF">ENO04_03380</name>
</gene>
<dbReference type="PANTHER" id="PTHR43252:SF2">
    <property type="entry name" value="TRANSCRIPTION REGULATOR, PADR-LIKE FAMILY"/>
    <property type="match status" value="1"/>
</dbReference>
<dbReference type="InterPro" id="IPR036388">
    <property type="entry name" value="WH-like_DNA-bd_sf"/>
</dbReference>
<dbReference type="EMBL" id="DSDY01000106">
    <property type="protein sequence ID" value="HDS10647.1"/>
    <property type="molecule type" value="Genomic_DNA"/>
</dbReference>
<dbReference type="Gene3D" id="1.10.10.10">
    <property type="entry name" value="Winged helix-like DNA-binding domain superfamily/Winged helix DNA-binding domain"/>
    <property type="match status" value="1"/>
</dbReference>
<sequence>MLRPSGSRRILLGIILHVLKEKGSITGYEVCKAIGELTGGVYKPSPGAIYPALRKLELRGLIEKKMIDGKVVYGLTRLGDEYYASHIDEIKTLVEFFRVEASSGKARLFLSLKRIFKIIMAYHDEIDNEKALAISGVLDDARKKIMEIIEG</sequence>